<sequence length="423" mass="47832">MSPTGKELLNNLFDRFTRQAVSQEELDRLEAEAKGLETSDPTRAAELVEQRGALLRRRGGLFKARDTVTALTEVAFKTSGISPEHNFNIYVGDIPLQQFDQEHPTEVVVLEKKRKTEKAGRNPARYVDDAPVVVMQELIKKSPSKKDQFVHNDLGSIATKILQPELQEDPKQAAIASKYITEIKATFKNKMRDAARKGNYTSVSELFNEHLKNLVDQGWRPFYEQAIKEYGGMKWQDFVDDVVGRSFRKQSEKFELGSETQKLTSYLDQPGKAELTEMILSAKLRNPEKIEEIKKEIFEGKDPVGLAKRNGWKSNSPSFDEDLRESCIRASKSKSAVGKELTNEVVKAYKNDIQKLISGMASSKTREQIGSKIKRDLGEFSAIRFLYALTGGIEDRPGLSHNLSLILFSDKSLPIDHQDYLEV</sequence>
<dbReference type="AlphaFoldDB" id="A0A0G0N6Y3"/>
<protein>
    <submittedName>
        <fullName evidence="1">Uncharacterized protein</fullName>
    </submittedName>
</protein>
<dbReference type="STRING" id="1618550.UT39_C0010G0016"/>
<comment type="caution">
    <text evidence="1">The sequence shown here is derived from an EMBL/GenBank/DDBJ whole genome shotgun (WGS) entry which is preliminary data.</text>
</comment>
<reference evidence="1 2" key="1">
    <citation type="journal article" date="2015" name="Nature">
        <title>rRNA introns, odd ribosomes, and small enigmatic genomes across a large radiation of phyla.</title>
        <authorList>
            <person name="Brown C.T."/>
            <person name="Hug L.A."/>
            <person name="Thomas B.C."/>
            <person name="Sharon I."/>
            <person name="Castelle C.J."/>
            <person name="Singh A."/>
            <person name="Wilkins M.J."/>
            <person name="Williams K.H."/>
            <person name="Banfield J.F."/>
        </authorList>
    </citation>
    <scope>NUCLEOTIDE SEQUENCE [LARGE SCALE GENOMIC DNA]</scope>
</reference>
<gene>
    <name evidence="1" type="ORF">UT39_C0010G0016</name>
</gene>
<organism evidence="1 2">
    <name type="scientific">Candidatus Woesebacteria bacterium GW2011_GWA1_39_21</name>
    <dbReference type="NCBI Taxonomy" id="1618550"/>
    <lineage>
        <taxon>Bacteria</taxon>
        <taxon>Candidatus Woeseibacteriota</taxon>
    </lineage>
</organism>
<dbReference type="EMBL" id="LBWP01000010">
    <property type="protein sequence ID" value="KKR11183.1"/>
    <property type="molecule type" value="Genomic_DNA"/>
</dbReference>
<proteinExistence type="predicted"/>
<dbReference type="Proteomes" id="UP000034246">
    <property type="component" value="Unassembled WGS sequence"/>
</dbReference>
<evidence type="ECO:0000313" key="1">
    <source>
        <dbReference type="EMBL" id="KKR11183.1"/>
    </source>
</evidence>
<evidence type="ECO:0000313" key="2">
    <source>
        <dbReference type="Proteomes" id="UP000034246"/>
    </source>
</evidence>
<name>A0A0G0N6Y3_9BACT</name>
<accession>A0A0G0N6Y3</accession>